<comment type="caution">
    <text evidence="3">The sequence shown here is derived from an EMBL/GenBank/DDBJ whole genome shotgun (WGS) entry which is preliminary data.</text>
</comment>
<dbReference type="PROSITE" id="PS50114">
    <property type="entry name" value="GATA_ZN_FINGER_2"/>
    <property type="match status" value="1"/>
</dbReference>
<dbReference type="Proteomes" id="UP001221142">
    <property type="component" value="Unassembled WGS sequence"/>
</dbReference>
<keyword evidence="1" id="KW-0862">Zinc</keyword>
<evidence type="ECO:0000313" key="3">
    <source>
        <dbReference type="EMBL" id="KAJ7606407.1"/>
    </source>
</evidence>
<sequence length="76" mass="8521">MSFTDDAATKLTDSLRRRCFNCRTAETTVWRRSNLSAGKILCNKCGLYERTHSRCRPEGFAQPSTKRGAGMTVSTD</sequence>
<dbReference type="GO" id="GO:0008270">
    <property type="term" value="F:zinc ion binding"/>
    <property type="evidence" value="ECO:0007669"/>
    <property type="project" value="UniProtKB-KW"/>
</dbReference>
<dbReference type="InterPro" id="IPR000679">
    <property type="entry name" value="Znf_GATA"/>
</dbReference>
<reference evidence="3" key="1">
    <citation type="submission" date="2023-03" db="EMBL/GenBank/DDBJ databases">
        <title>Massive genome expansion in bonnet fungi (Mycena s.s.) driven by repeated elements and novel gene families across ecological guilds.</title>
        <authorList>
            <consortium name="Lawrence Berkeley National Laboratory"/>
            <person name="Harder C.B."/>
            <person name="Miyauchi S."/>
            <person name="Viragh M."/>
            <person name="Kuo A."/>
            <person name="Thoen E."/>
            <person name="Andreopoulos B."/>
            <person name="Lu D."/>
            <person name="Skrede I."/>
            <person name="Drula E."/>
            <person name="Henrissat B."/>
            <person name="Morin E."/>
            <person name="Kohler A."/>
            <person name="Barry K."/>
            <person name="LaButti K."/>
            <person name="Morin E."/>
            <person name="Salamov A."/>
            <person name="Lipzen A."/>
            <person name="Mereny Z."/>
            <person name="Hegedus B."/>
            <person name="Baldrian P."/>
            <person name="Stursova M."/>
            <person name="Weitz H."/>
            <person name="Taylor A."/>
            <person name="Grigoriev I.V."/>
            <person name="Nagy L.G."/>
            <person name="Martin F."/>
            <person name="Kauserud H."/>
        </authorList>
    </citation>
    <scope>NUCLEOTIDE SEQUENCE</scope>
    <source>
        <strain evidence="3">9284</strain>
    </source>
</reference>
<dbReference type="SMART" id="SM00401">
    <property type="entry name" value="ZnF_GATA"/>
    <property type="match status" value="1"/>
</dbReference>
<protein>
    <recommendedName>
        <fullName evidence="2">GATA-type domain-containing protein</fullName>
    </recommendedName>
</protein>
<dbReference type="SUPFAM" id="SSF57716">
    <property type="entry name" value="Glucocorticoid receptor-like (DNA-binding domain)"/>
    <property type="match status" value="1"/>
</dbReference>
<accession>A0AAD7B0C0</accession>
<dbReference type="Gene3D" id="3.30.50.10">
    <property type="entry name" value="Erythroid Transcription Factor GATA-1, subunit A"/>
    <property type="match status" value="1"/>
</dbReference>
<dbReference type="EMBL" id="JARKIF010000058">
    <property type="protein sequence ID" value="KAJ7606407.1"/>
    <property type="molecule type" value="Genomic_DNA"/>
</dbReference>
<gene>
    <name evidence="3" type="ORF">FB45DRAFT_765484</name>
</gene>
<dbReference type="GO" id="GO:0006355">
    <property type="term" value="P:regulation of DNA-templated transcription"/>
    <property type="evidence" value="ECO:0007669"/>
    <property type="project" value="InterPro"/>
</dbReference>
<evidence type="ECO:0000256" key="1">
    <source>
        <dbReference type="PROSITE-ProRule" id="PRU00094"/>
    </source>
</evidence>
<evidence type="ECO:0000313" key="4">
    <source>
        <dbReference type="Proteomes" id="UP001221142"/>
    </source>
</evidence>
<keyword evidence="1" id="KW-0863">Zinc-finger</keyword>
<dbReference type="Pfam" id="PF00320">
    <property type="entry name" value="GATA"/>
    <property type="match status" value="1"/>
</dbReference>
<name>A0AAD7B0C0_9AGAR</name>
<evidence type="ECO:0000259" key="2">
    <source>
        <dbReference type="PROSITE" id="PS50114"/>
    </source>
</evidence>
<dbReference type="GO" id="GO:0043565">
    <property type="term" value="F:sequence-specific DNA binding"/>
    <property type="evidence" value="ECO:0007669"/>
    <property type="project" value="InterPro"/>
</dbReference>
<keyword evidence="4" id="KW-1185">Reference proteome</keyword>
<dbReference type="InterPro" id="IPR013088">
    <property type="entry name" value="Znf_NHR/GATA"/>
</dbReference>
<keyword evidence="1" id="KW-0479">Metal-binding</keyword>
<dbReference type="AlphaFoldDB" id="A0AAD7B0C0"/>
<proteinExistence type="predicted"/>
<dbReference type="CDD" id="cd00202">
    <property type="entry name" value="ZnF_GATA"/>
    <property type="match status" value="1"/>
</dbReference>
<organism evidence="3 4">
    <name type="scientific">Roridomyces roridus</name>
    <dbReference type="NCBI Taxonomy" id="1738132"/>
    <lineage>
        <taxon>Eukaryota</taxon>
        <taxon>Fungi</taxon>
        <taxon>Dikarya</taxon>
        <taxon>Basidiomycota</taxon>
        <taxon>Agaricomycotina</taxon>
        <taxon>Agaricomycetes</taxon>
        <taxon>Agaricomycetidae</taxon>
        <taxon>Agaricales</taxon>
        <taxon>Marasmiineae</taxon>
        <taxon>Mycenaceae</taxon>
        <taxon>Roridomyces</taxon>
    </lineage>
</organism>
<feature type="domain" description="GATA-type" evidence="2">
    <location>
        <begin position="13"/>
        <end position="57"/>
    </location>
</feature>